<keyword evidence="4" id="KW-1185">Reference proteome</keyword>
<evidence type="ECO:0000313" key="3">
    <source>
        <dbReference type="EnsemblMetazoa" id="PPAI000846-PA"/>
    </source>
</evidence>
<keyword evidence="2" id="KW-0732">Signal</keyword>
<feature type="compositionally biased region" description="Low complexity" evidence="1">
    <location>
        <begin position="32"/>
        <end position="50"/>
    </location>
</feature>
<name>A0A1B0D0H4_PHLPP</name>
<dbReference type="Proteomes" id="UP000092462">
    <property type="component" value="Unassembled WGS sequence"/>
</dbReference>
<dbReference type="EMBL" id="AJVK01021418">
    <property type="status" value="NOT_ANNOTATED_CDS"/>
    <property type="molecule type" value="Genomic_DNA"/>
</dbReference>
<accession>A0A1B0D0H4</accession>
<dbReference type="VEuPathDB" id="VectorBase:PPAI000846"/>
<feature type="region of interest" description="Disordered" evidence="1">
    <location>
        <begin position="27"/>
        <end position="55"/>
    </location>
</feature>
<evidence type="ECO:0000256" key="2">
    <source>
        <dbReference type="SAM" id="SignalP"/>
    </source>
</evidence>
<dbReference type="VEuPathDB" id="VectorBase:PPAPM1_011810"/>
<sequence>MLMKFLSLAVSIVMSTAKRLVLSLRGRKDSQGTTAGASSSTRLVSTNSSSPGHELDEIAVVSGSAGDCGNESVGCASFGSLGQANGPRLVPALFPNPKEMLVRVSVDFH</sequence>
<dbReference type="AlphaFoldDB" id="A0A1B0D0H4"/>
<evidence type="ECO:0000313" key="4">
    <source>
        <dbReference type="Proteomes" id="UP000092462"/>
    </source>
</evidence>
<proteinExistence type="predicted"/>
<feature type="signal peptide" evidence="2">
    <location>
        <begin position="1"/>
        <end position="17"/>
    </location>
</feature>
<organism evidence="3 4">
    <name type="scientific">Phlebotomus papatasi</name>
    <name type="common">Sandfly</name>
    <dbReference type="NCBI Taxonomy" id="29031"/>
    <lineage>
        <taxon>Eukaryota</taxon>
        <taxon>Metazoa</taxon>
        <taxon>Ecdysozoa</taxon>
        <taxon>Arthropoda</taxon>
        <taxon>Hexapoda</taxon>
        <taxon>Insecta</taxon>
        <taxon>Pterygota</taxon>
        <taxon>Neoptera</taxon>
        <taxon>Endopterygota</taxon>
        <taxon>Diptera</taxon>
        <taxon>Nematocera</taxon>
        <taxon>Psychodoidea</taxon>
        <taxon>Psychodidae</taxon>
        <taxon>Phlebotomus</taxon>
        <taxon>Phlebotomus</taxon>
    </lineage>
</organism>
<evidence type="ECO:0000256" key="1">
    <source>
        <dbReference type="SAM" id="MobiDB-lite"/>
    </source>
</evidence>
<dbReference type="EnsemblMetazoa" id="PPAI000846-RA">
    <property type="protein sequence ID" value="PPAI000846-PA"/>
    <property type="gene ID" value="PPAI000846"/>
</dbReference>
<reference evidence="3" key="1">
    <citation type="submission" date="2022-08" db="UniProtKB">
        <authorList>
            <consortium name="EnsemblMetazoa"/>
        </authorList>
    </citation>
    <scope>IDENTIFICATION</scope>
    <source>
        <strain evidence="3">Israel</strain>
    </source>
</reference>
<feature type="chain" id="PRO_5044016846" evidence="2">
    <location>
        <begin position="18"/>
        <end position="109"/>
    </location>
</feature>
<protein>
    <submittedName>
        <fullName evidence="3">Uncharacterized protein</fullName>
    </submittedName>
</protein>